<dbReference type="OrthoDB" id="3630187at2"/>
<proteinExistence type="predicted"/>
<keyword evidence="2" id="KW-1185">Reference proteome</keyword>
<accession>A0A3R9DZ59</accession>
<protein>
    <submittedName>
        <fullName evidence="1">Uncharacterized protein</fullName>
    </submittedName>
</protein>
<comment type="caution">
    <text evidence="1">The sequence shown here is derived from an EMBL/GenBank/DDBJ whole genome shotgun (WGS) entry which is preliminary data.</text>
</comment>
<sequence>MRLRVDGFGVTWAVEPWDSVTVEETGPHPASPPMLVVTGETVVSLAVPEDLGKWPACVAFLLRLRDGVDDLAALLTARVAVPGGRDGDGDREG</sequence>
<reference evidence="1 2" key="1">
    <citation type="submission" date="2018-12" db="EMBL/GenBank/DDBJ databases">
        <title>Amycolatopsis eburnea sp. nov. actinomycete associate with arbuscular mycorrhiza fungal spore.</title>
        <authorList>
            <person name="Lumyong S."/>
            <person name="Chaiya L."/>
        </authorList>
    </citation>
    <scope>NUCLEOTIDE SEQUENCE [LARGE SCALE GENOMIC DNA]</scope>
    <source>
        <strain evidence="1 2">GLM-1</strain>
    </source>
</reference>
<dbReference type="Proteomes" id="UP000267081">
    <property type="component" value="Unassembled WGS sequence"/>
</dbReference>
<organism evidence="1 2">
    <name type="scientific">Amycolatopsis eburnea</name>
    <dbReference type="NCBI Taxonomy" id="2267691"/>
    <lineage>
        <taxon>Bacteria</taxon>
        <taxon>Bacillati</taxon>
        <taxon>Actinomycetota</taxon>
        <taxon>Actinomycetes</taxon>
        <taxon>Pseudonocardiales</taxon>
        <taxon>Pseudonocardiaceae</taxon>
        <taxon>Amycolatopsis</taxon>
    </lineage>
</organism>
<dbReference type="AlphaFoldDB" id="A0A3R9DZ59"/>
<dbReference type="EMBL" id="RSEC01000059">
    <property type="protein sequence ID" value="RSD11528.1"/>
    <property type="molecule type" value="Genomic_DNA"/>
</dbReference>
<evidence type="ECO:0000313" key="2">
    <source>
        <dbReference type="Proteomes" id="UP000267081"/>
    </source>
</evidence>
<name>A0A3R9DZ59_9PSEU</name>
<gene>
    <name evidence="1" type="ORF">EIY87_32590</name>
</gene>
<evidence type="ECO:0000313" key="1">
    <source>
        <dbReference type="EMBL" id="RSD11528.1"/>
    </source>
</evidence>